<sequence length="67" mass="7579">MSLVRKLDGGKKNRHFIYAIDTGNVAIASIEAQTLQLFCYTLSGNWPMLAAGCCEQLIDKLYFVHNW</sequence>
<gene>
    <name evidence="1" type="ORF">GCM10023189_60490</name>
</gene>
<protein>
    <recommendedName>
        <fullName evidence="3">Transposase</fullName>
    </recommendedName>
</protein>
<proteinExistence type="predicted"/>
<keyword evidence="2" id="KW-1185">Reference proteome</keyword>
<evidence type="ECO:0000313" key="2">
    <source>
        <dbReference type="Proteomes" id="UP001501175"/>
    </source>
</evidence>
<evidence type="ECO:0008006" key="3">
    <source>
        <dbReference type="Google" id="ProtNLM"/>
    </source>
</evidence>
<organism evidence="1 2">
    <name type="scientific">Nibrella saemangeumensis</name>
    <dbReference type="NCBI Taxonomy" id="1084526"/>
    <lineage>
        <taxon>Bacteria</taxon>
        <taxon>Pseudomonadati</taxon>
        <taxon>Bacteroidota</taxon>
        <taxon>Cytophagia</taxon>
        <taxon>Cytophagales</taxon>
        <taxon>Spirosomataceae</taxon>
        <taxon>Nibrella</taxon>
    </lineage>
</organism>
<dbReference type="Proteomes" id="UP001501175">
    <property type="component" value="Unassembled WGS sequence"/>
</dbReference>
<name>A0ABP8NTN1_9BACT</name>
<accession>A0ABP8NTN1</accession>
<dbReference type="EMBL" id="BAABHD010000084">
    <property type="protein sequence ID" value="GAA4470914.1"/>
    <property type="molecule type" value="Genomic_DNA"/>
</dbReference>
<reference evidence="2" key="1">
    <citation type="journal article" date="2019" name="Int. J. Syst. Evol. Microbiol.">
        <title>The Global Catalogue of Microorganisms (GCM) 10K type strain sequencing project: providing services to taxonomists for standard genome sequencing and annotation.</title>
        <authorList>
            <consortium name="The Broad Institute Genomics Platform"/>
            <consortium name="The Broad Institute Genome Sequencing Center for Infectious Disease"/>
            <person name="Wu L."/>
            <person name="Ma J."/>
        </authorList>
    </citation>
    <scope>NUCLEOTIDE SEQUENCE [LARGE SCALE GENOMIC DNA]</scope>
    <source>
        <strain evidence="2">JCM 17927</strain>
    </source>
</reference>
<evidence type="ECO:0000313" key="1">
    <source>
        <dbReference type="EMBL" id="GAA4470914.1"/>
    </source>
</evidence>
<comment type="caution">
    <text evidence="1">The sequence shown here is derived from an EMBL/GenBank/DDBJ whole genome shotgun (WGS) entry which is preliminary data.</text>
</comment>